<evidence type="ECO:0008006" key="3">
    <source>
        <dbReference type="Google" id="ProtNLM"/>
    </source>
</evidence>
<organism evidence="1 2">
    <name type="scientific">Knipowitschia caucasica</name>
    <name type="common">Caucasian dwarf goby</name>
    <name type="synonym">Pomatoschistus caucasicus</name>
    <dbReference type="NCBI Taxonomy" id="637954"/>
    <lineage>
        <taxon>Eukaryota</taxon>
        <taxon>Metazoa</taxon>
        <taxon>Chordata</taxon>
        <taxon>Craniata</taxon>
        <taxon>Vertebrata</taxon>
        <taxon>Euteleostomi</taxon>
        <taxon>Actinopterygii</taxon>
        <taxon>Neopterygii</taxon>
        <taxon>Teleostei</taxon>
        <taxon>Neoteleostei</taxon>
        <taxon>Acanthomorphata</taxon>
        <taxon>Gobiaria</taxon>
        <taxon>Gobiiformes</taxon>
        <taxon>Gobioidei</taxon>
        <taxon>Gobiidae</taxon>
        <taxon>Gobiinae</taxon>
        <taxon>Knipowitschia</taxon>
    </lineage>
</organism>
<evidence type="ECO:0000313" key="2">
    <source>
        <dbReference type="Proteomes" id="UP001497482"/>
    </source>
</evidence>
<reference evidence="1 2" key="1">
    <citation type="submission" date="2024-04" db="EMBL/GenBank/DDBJ databases">
        <authorList>
            <person name="Waldvogel A.-M."/>
            <person name="Schoenle A."/>
        </authorList>
    </citation>
    <scope>NUCLEOTIDE SEQUENCE [LARGE SCALE GENOMIC DNA]</scope>
</reference>
<proteinExistence type="predicted"/>
<protein>
    <recommendedName>
        <fullName evidence="3">Meiosis inhibitor protein 1</fullName>
    </recommendedName>
</protein>
<keyword evidence="2" id="KW-1185">Reference proteome</keyword>
<name>A0AAV2KHX8_KNICA</name>
<gene>
    <name evidence="1" type="ORF">KC01_LOCUS18459</name>
</gene>
<dbReference type="InterPro" id="IPR052133">
    <property type="entry name" value="Immune_Signaling-Apoptosis_Reg"/>
</dbReference>
<dbReference type="GO" id="GO:0007127">
    <property type="term" value="P:meiosis I"/>
    <property type="evidence" value="ECO:0007669"/>
    <property type="project" value="TreeGrafter"/>
</dbReference>
<dbReference type="SUPFAM" id="SSF48371">
    <property type="entry name" value="ARM repeat"/>
    <property type="match status" value="1"/>
</dbReference>
<evidence type="ECO:0000313" key="1">
    <source>
        <dbReference type="EMBL" id="CAL1588711.1"/>
    </source>
</evidence>
<dbReference type="InterPro" id="IPR016024">
    <property type="entry name" value="ARM-type_fold"/>
</dbReference>
<dbReference type="PANTHER" id="PTHR12044">
    <property type="entry name" value="BCL2 INTERACTING MEDIATOR OF CELL DEATH"/>
    <property type="match status" value="1"/>
</dbReference>
<dbReference type="Proteomes" id="UP001497482">
    <property type="component" value="Chromosome 18"/>
</dbReference>
<dbReference type="AlphaFoldDB" id="A0AAV2KHX8"/>
<accession>A0AAV2KHX8</accession>
<sequence>MPLSGSPKHLKPLRIRLLPDQTVFTCVVWLMRSVQDQGSCVLPHFVLRSALYLLSVTQDKSPNLDKAQLRSISTALSLCPTLSSVYVHHPPLLHFICRYSELAERYLAPALELWLTQKLPHSALTLETSKEEQHTEEKNEISELQTLIEKYPAVAATLLELVWSSDSALAQRALSVLEVFLSGQARCKAELCSHLAPTLLQALQKISIEEVGNRLVKGNVTLVKSLPMVLRLLCLIQASEPSSSATEIDGGRFKMLYHVCNLTGKLKAENWESLLHAFSYMHSYLSQSAASSVDRAVSMLLSNTALMELLQSIVYCPSSPSSSAALLCHSHHLLSSLIMLQKVHSAKVHKSISWSLDKAIQLLIFHKRNTDSFLLVSYLRLLQALLDVDFASPVLCVGTAPCIGGSRPLGVEDGMLYPLGSKGAQFLSIALNELLLQKYEVLLGASVDCLNSLLGFLTRKSPATALYIVCQPWFRFLLFCLVESGESILLHPATLRLFTLLLRHNSTAVLWEPDLLKLMEVLEKTGMKELSPEAAEALRQLLTQIQLSTLRPPLTDRDEQRVRSLLESLNPQTTNI</sequence>
<dbReference type="PANTHER" id="PTHR12044:SF14">
    <property type="entry name" value="MEIOTIC DOUBLE-STRANDED BREAK FORMATION PROTEIN 1"/>
    <property type="match status" value="1"/>
</dbReference>
<dbReference type="EMBL" id="OZ035840">
    <property type="protein sequence ID" value="CAL1588711.1"/>
    <property type="molecule type" value="Genomic_DNA"/>
</dbReference>